<evidence type="ECO:0000313" key="4">
    <source>
        <dbReference type="Proteomes" id="UP001318860"/>
    </source>
</evidence>
<proteinExistence type="predicted"/>
<dbReference type="InterPro" id="IPR001932">
    <property type="entry name" value="PPM-type_phosphatase-like_dom"/>
</dbReference>
<comment type="caution">
    <text evidence="3">The sequence shown here is derived from an EMBL/GenBank/DDBJ whole genome shotgun (WGS) entry which is preliminary data.</text>
</comment>
<dbReference type="PROSITE" id="PS51746">
    <property type="entry name" value="PPM_2"/>
    <property type="match status" value="1"/>
</dbReference>
<dbReference type="SUPFAM" id="SSF81606">
    <property type="entry name" value="PP2C-like"/>
    <property type="match status" value="1"/>
</dbReference>
<feature type="region of interest" description="Disordered" evidence="1">
    <location>
        <begin position="1"/>
        <end position="82"/>
    </location>
</feature>
<keyword evidence="4" id="KW-1185">Reference proteome</keyword>
<reference evidence="3 4" key="1">
    <citation type="journal article" date="2021" name="Comput. Struct. Biotechnol. J.">
        <title>De novo genome assembly of the potent medicinal plant Rehmannia glutinosa using nanopore technology.</title>
        <authorList>
            <person name="Ma L."/>
            <person name="Dong C."/>
            <person name="Song C."/>
            <person name="Wang X."/>
            <person name="Zheng X."/>
            <person name="Niu Y."/>
            <person name="Chen S."/>
            <person name="Feng W."/>
        </authorList>
    </citation>
    <scope>NUCLEOTIDE SEQUENCE [LARGE SCALE GENOMIC DNA]</scope>
    <source>
        <strain evidence="3">DH-2019</strain>
    </source>
</reference>
<evidence type="ECO:0000256" key="1">
    <source>
        <dbReference type="SAM" id="MobiDB-lite"/>
    </source>
</evidence>
<dbReference type="SMART" id="SM00332">
    <property type="entry name" value="PP2Cc"/>
    <property type="match status" value="1"/>
</dbReference>
<gene>
    <name evidence="3" type="ORF">DH2020_048512</name>
</gene>
<dbReference type="PANTHER" id="PTHR47992">
    <property type="entry name" value="PROTEIN PHOSPHATASE"/>
    <property type="match status" value="1"/>
</dbReference>
<dbReference type="Pfam" id="PF00481">
    <property type="entry name" value="PP2C"/>
    <property type="match status" value="1"/>
</dbReference>
<dbReference type="InterPro" id="IPR036457">
    <property type="entry name" value="PPM-type-like_dom_sf"/>
</dbReference>
<name>A0ABR0U5K8_REHGL</name>
<dbReference type="InterPro" id="IPR015655">
    <property type="entry name" value="PP2C"/>
</dbReference>
<dbReference type="Proteomes" id="UP001318860">
    <property type="component" value="Unassembled WGS sequence"/>
</dbReference>
<feature type="domain" description="PPM-type phosphatase" evidence="2">
    <location>
        <begin position="121"/>
        <end position="297"/>
    </location>
</feature>
<feature type="compositionally biased region" description="Low complexity" evidence="1">
    <location>
        <begin position="58"/>
        <end position="73"/>
    </location>
</feature>
<organism evidence="3 4">
    <name type="scientific">Rehmannia glutinosa</name>
    <name type="common">Chinese foxglove</name>
    <dbReference type="NCBI Taxonomy" id="99300"/>
    <lineage>
        <taxon>Eukaryota</taxon>
        <taxon>Viridiplantae</taxon>
        <taxon>Streptophyta</taxon>
        <taxon>Embryophyta</taxon>
        <taxon>Tracheophyta</taxon>
        <taxon>Spermatophyta</taxon>
        <taxon>Magnoliopsida</taxon>
        <taxon>eudicotyledons</taxon>
        <taxon>Gunneridae</taxon>
        <taxon>Pentapetalae</taxon>
        <taxon>asterids</taxon>
        <taxon>lamiids</taxon>
        <taxon>Lamiales</taxon>
        <taxon>Orobanchaceae</taxon>
        <taxon>Rehmannieae</taxon>
        <taxon>Rehmannia</taxon>
    </lineage>
</organism>
<protein>
    <recommendedName>
        <fullName evidence="2">PPM-type phosphatase domain-containing protein</fullName>
    </recommendedName>
</protein>
<dbReference type="CDD" id="cd00143">
    <property type="entry name" value="PP2Cc"/>
    <property type="match status" value="1"/>
</dbReference>
<evidence type="ECO:0000313" key="3">
    <source>
        <dbReference type="EMBL" id="KAK6117723.1"/>
    </source>
</evidence>
<dbReference type="Gene3D" id="3.60.40.10">
    <property type="entry name" value="PPM-type phosphatase domain"/>
    <property type="match status" value="1"/>
</dbReference>
<accession>A0ABR0U5K8</accession>
<dbReference type="EMBL" id="JABTTQ020003419">
    <property type="protein sequence ID" value="KAK6117723.1"/>
    <property type="molecule type" value="Genomic_DNA"/>
</dbReference>
<evidence type="ECO:0000259" key="2">
    <source>
        <dbReference type="PROSITE" id="PS51746"/>
    </source>
</evidence>
<sequence length="297" mass="32198">MDLDSLGQKSPAPESNYRRRNARLDLESGEEVQLLSGEGREMKTEVRRKKSELRRNRSLSASTKSSADPSSSSDGDVCTKKKRDEIQKETKLLIKTASADLVSENDVVIGEARAIGNTCRLHGKISVVGRRREMEDAMAVELGFLKKGGKSYDFFGVYGGRRVARACRQVLHNLVAETAEEESGEDIDWEKVMTASFTKMAAEVMNGNIGGAVATTGSTAVVAVVGENEVVVATNCGGLTAVLLRGGVAVRLSDDHMTDRRDEMERIEVCGGKEVNSNGQRVLQVLATSRSIGMINE</sequence>